<dbReference type="Proteomes" id="UP000245207">
    <property type="component" value="Unassembled WGS sequence"/>
</dbReference>
<feature type="region of interest" description="Disordered" evidence="1">
    <location>
        <begin position="140"/>
        <end position="175"/>
    </location>
</feature>
<evidence type="ECO:0000256" key="1">
    <source>
        <dbReference type="SAM" id="MobiDB-lite"/>
    </source>
</evidence>
<protein>
    <recommendedName>
        <fullName evidence="4">Zinc knuckle CX2CX4HX4C</fullName>
    </recommendedName>
</protein>
<dbReference type="STRING" id="35608.A0A2U1NX57"/>
<comment type="caution">
    <text evidence="2">The sequence shown here is derived from an EMBL/GenBank/DDBJ whole genome shotgun (WGS) entry which is preliminary data.</text>
</comment>
<feature type="region of interest" description="Disordered" evidence="1">
    <location>
        <begin position="194"/>
        <end position="245"/>
    </location>
</feature>
<feature type="compositionally biased region" description="Basic and acidic residues" evidence="1">
    <location>
        <begin position="211"/>
        <end position="234"/>
    </location>
</feature>
<dbReference type="EMBL" id="PKPP01002038">
    <property type="protein sequence ID" value="PWA78096.1"/>
    <property type="molecule type" value="Genomic_DNA"/>
</dbReference>
<sequence length="578" mass="65164">MTETINKLSSSDKTESAPQTNLTHAWNVDGIYRIASGVGNPLVMDKFTTDMCEKGYGRASFARVLVEVDAAKGLPDSVEVWYRSLNSSMKLKVEYAWQPPLCTQCCVFGHSIEKCVYKVATEAEKVSKAGTNMQAKATTADVEKGDDGWKTVPKRKSAKSCTEPVAPQNQFNSAQNGSNIRTAMYMGRGGPSFRGRGGLNGRGGMNSYQVHNDKKNGSLKSNEKNKEISVEGDQKQVNNRAGNGSKEHNVHFIAQGSFKTQNRYSALASDVEESSGNEWQGVKVNIDVACEMGIPFDEEEMLKWPKELQDYYKIKYDAMKISDKRDLLVNKVRILNNDIVTSKKDIVVNSQKKANETVAFEMEINIPAKNSIWSVIQRLVWGAAVYYLWQERNIRLFGGNSRTEDVLFKIITDAVRFRIMGLQLKTTSDALAAAKLARFWTVRINSVKMGRYNRRNWISTGFWECNRVFEVFAVMISTRGCLSIKRRRGKSCKGTGSVGYVVLDFLDILDDGVHFNLWLLSWGFLMRQSRWMIISLVVILFLSCSDVWIKYGYLSWVILDQDVAVHGDSVEDKCWSVH</sequence>
<evidence type="ECO:0000313" key="2">
    <source>
        <dbReference type="EMBL" id="PWA78096.1"/>
    </source>
</evidence>
<dbReference type="PANTHER" id="PTHR31286">
    <property type="entry name" value="GLYCINE-RICH CELL WALL STRUCTURAL PROTEIN 1.8-LIKE"/>
    <property type="match status" value="1"/>
</dbReference>
<dbReference type="OrthoDB" id="851886at2759"/>
<dbReference type="PANTHER" id="PTHR31286:SF99">
    <property type="entry name" value="DUF4283 DOMAIN-CONTAINING PROTEIN"/>
    <property type="match status" value="1"/>
</dbReference>
<gene>
    <name evidence="2" type="ORF">CTI12_AA216550</name>
</gene>
<name>A0A2U1NX57_ARTAN</name>
<feature type="compositionally biased region" description="Gly residues" evidence="1">
    <location>
        <begin position="194"/>
        <end position="204"/>
    </location>
</feature>
<keyword evidence="3" id="KW-1185">Reference proteome</keyword>
<organism evidence="2 3">
    <name type="scientific">Artemisia annua</name>
    <name type="common">Sweet wormwood</name>
    <dbReference type="NCBI Taxonomy" id="35608"/>
    <lineage>
        <taxon>Eukaryota</taxon>
        <taxon>Viridiplantae</taxon>
        <taxon>Streptophyta</taxon>
        <taxon>Embryophyta</taxon>
        <taxon>Tracheophyta</taxon>
        <taxon>Spermatophyta</taxon>
        <taxon>Magnoliopsida</taxon>
        <taxon>eudicotyledons</taxon>
        <taxon>Gunneridae</taxon>
        <taxon>Pentapetalae</taxon>
        <taxon>asterids</taxon>
        <taxon>campanulids</taxon>
        <taxon>Asterales</taxon>
        <taxon>Asteraceae</taxon>
        <taxon>Asteroideae</taxon>
        <taxon>Anthemideae</taxon>
        <taxon>Artemisiinae</taxon>
        <taxon>Artemisia</taxon>
    </lineage>
</organism>
<dbReference type="InterPro" id="IPR040256">
    <property type="entry name" value="At4g02000-like"/>
</dbReference>
<proteinExistence type="predicted"/>
<reference evidence="2 3" key="1">
    <citation type="journal article" date="2018" name="Mol. Plant">
        <title>The genome of Artemisia annua provides insight into the evolution of Asteraceae family and artemisinin biosynthesis.</title>
        <authorList>
            <person name="Shen Q."/>
            <person name="Zhang L."/>
            <person name="Liao Z."/>
            <person name="Wang S."/>
            <person name="Yan T."/>
            <person name="Shi P."/>
            <person name="Liu M."/>
            <person name="Fu X."/>
            <person name="Pan Q."/>
            <person name="Wang Y."/>
            <person name="Lv Z."/>
            <person name="Lu X."/>
            <person name="Zhang F."/>
            <person name="Jiang W."/>
            <person name="Ma Y."/>
            <person name="Chen M."/>
            <person name="Hao X."/>
            <person name="Li L."/>
            <person name="Tang Y."/>
            <person name="Lv G."/>
            <person name="Zhou Y."/>
            <person name="Sun X."/>
            <person name="Brodelius P.E."/>
            <person name="Rose J.K.C."/>
            <person name="Tang K."/>
        </authorList>
    </citation>
    <scope>NUCLEOTIDE SEQUENCE [LARGE SCALE GENOMIC DNA]</scope>
    <source>
        <strain evidence="3">cv. Huhao1</strain>
        <tissue evidence="2">Leaf</tissue>
    </source>
</reference>
<dbReference type="AlphaFoldDB" id="A0A2U1NX57"/>
<accession>A0A2U1NX57</accession>
<evidence type="ECO:0000313" key="3">
    <source>
        <dbReference type="Proteomes" id="UP000245207"/>
    </source>
</evidence>
<evidence type="ECO:0008006" key="4">
    <source>
        <dbReference type="Google" id="ProtNLM"/>
    </source>
</evidence>